<gene>
    <name evidence="2" type="ORF">MUN80_25430</name>
</gene>
<dbReference type="EMBL" id="CP095049">
    <property type="protein sequence ID" value="UOQ53066.1"/>
    <property type="molecule type" value="Genomic_DNA"/>
</dbReference>
<dbReference type="Proteomes" id="UP000831785">
    <property type="component" value="Chromosome"/>
</dbReference>
<reference evidence="2 3" key="1">
    <citation type="submission" date="2022-04" db="EMBL/GenBank/DDBJ databases">
        <title>Hymenobacter sp. isolated from the air.</title>
        <authorList>
            <person name="Won M."/>
            <person name="Lee C.-M."/>
            <person name="Woen H.-Y."/>
            <person name="Kwon S.-W."/>
        </authorList>
    </citation>
    <scope>NUCLEOTIDE SEQUENCE [LARGE SCALE GENOMIC DNA]</scope>
    <source>
        <strain evidence="3">5116 S-27</strain>
    </source>
</reference>
<protein>
    <submittedName>
        <fullName evidence="2">Uncharacterized protein</fullName>
    </submittedName>
</protein>
<feature type="compositionally biased region" description="Low complexity" evidence="1">
    <location>
        <begin position="206"/>
        <end position="227"/>
    </location>
</feature>
<feature type="region of interest" description="Disordered" evidence="1">
    <location>
        <begin position="199"/>
        <end position="227"/>
    </location>
</feature>
<name>A0ABY4FF41_9BACT</name>
<evidence type="ECO:0000313" key="2">
    <source>
        <dbReference type="EMBL" id="UOQ53066.1"/>
    </source>
</evidence>
<evidence type="ECO:0000256" key="1">
    <source>
        <dbReference type="SAM" id="MobiDB-lite"/>
    </source>
</evidence>
<proteinExistence type="predicted"/>
<keyword evidence="3" id="KW-1185">Reference proteome</keyword>
<accession>A0ABY4FF41</accession>
<dbReference type="RefSeq" id="WP_244717789.1">
    <property type="nucleotide sequence ID" value="NZ_CP095049.1"/>
</dbReference>
<sequence>MRHELTLTTTDGAETVILSVPTSWMDVSLQQFIDWQCSTDSAACCLAGITQEQLDRLPWQDAGYLMNLLHFAATLPESEPSPDLMDPGSASYGQMMLVQARFEEYPDKPDIWHAPYLYALYRSQQIFKRYDEQKLQAMHEAILQEPVTNCLGDVLFFSAAWWISSNATPPTPKTLPSPTMTSSTPAWKKWAAGLGRFLPSMRWPRPSAAAGPSSTNSTPTPSSASSG</sequence>
<organism evidence="2 3">
    <name type="scientific">Hymenobacter cellulosivorans</name>
    <dbReference type="NCBI Taxonomy" id="2932249"/>
    <lineage>
        <taxon>Bacteria</taxon>
        <taxon>Pseudomonadati</taxon>
        <taxon>Bacteroidota</taxon>
        <taxon>Cytophagia</taxon>
        <taxon>Cytophagales</taxon>
        <taxon>Hymenobacteraceae</taxon>
        <taxon>Hymenobacter</taxon>
    </lineage>
</organism>
<evidence type="ECO:0000313" key="3">
    <source>
        <dbReference type="Proteomes" id="UP000831785"/>
    </source>
</evidence>